<dbReference type="GO" id="GO:0005840">
    <property type="term" value="C:ribosome"/>
    <property type="evidence" value="ECO:0007669"/>
    <property type="project" value="UniProtKB-KW"/>
</dbReference>
<dbReference type="EMBL" id="JAEMGP010000003">
    <property type="protein sequence ID" value="KAG5211597.1"/>
    <property type="molecule type" value="Genomic_DNA"/>
</dbReference>
<dbReference type="InterPro" id="IPR038097">
    <property type="entry name" value="Ribosomal_eL36_sf"/>
</dbReference>
<dbReference type="GO" id="GO:1990904">
    <property type="term" value="C:ribonucleoprotein complex"/>
    <property type="evidence" value="ECO:0007669"/>
    <property type="project" value="UniProtKB-KW"/>
</dbReference>
<evidence type="ECO:0000256" key="5">
    <source>
        <dbReference type="ARBA" id="ARBA00034092"/>
    </source>
</evidence>
<comment type="subunit">
    <text evidence="2">Component of the large ribosomal subunit.</text>
</comment>
<evidence type="ECO:0000256" key="2">
    <source>
        <dbReference type="ARBA" id="ARBA00011133"/>
    </source>
</evidence>
<dbReference type="AlphaFoldDB" id="A0A836D7F7"/>
<evidence type="ECO:0000313" key="9">
    <source>
        <dbReference type="Proteomes" id="UP000664991"/>
    </source>
</evidence>
<accession>A0A836D7F7</accession>
<evidence type="ECO:0000256" key="7">
    <source>
        <dbReference type="ARBA" id="ARBA00035331"/>
    </source>
</evidence>
<dbReference type="Gene3D" id="1.10.10.1760">
    <property type="entry name" value="60S ribosomal protein L36"/>
    <property type="match status" value="1"/>
</dbReference>
<keyword evidence="4" id="KW-0687">Ribonucleoprotein</keyword>
<dbReference type="Pfam" id="PF01158">
    <property type="entry name" value="Ribosomal_L36e"/>
    <property type="match status" value="1"/>
</dbReference>
<dbReference type="Proteomes" id="UP000664991">
    <property type="component" value="Unassembled WGS sequence"/>
</dbReference>
<reference evidence="8 9" key="1">
    <citation type="submission" date="2020-12" db="EMBL/GenBank/DDBJ databases">
        <title>De novo assembly of Tibetan sheep genome.</title>
        <authorList>
            <person name="Li X."/>
        </authorList>
    </citation>
    <scope>NUCLEOTIDE SEQUENCE [LARGE SCALE GENOMIC DNA]</scope>
    <source>
        <tissue evidence="8">Heart</tissue>
    </source>
</reference>
<comment type="caution">
    <text evidence="8">The sequence shown here is derived from an EMBL/GenBank/DDBJ whole genome shotgun (WGS) entry which is preliminary data.</text>
</comment>
<protein>
    <recommendedName>
        <fullName evidence="6">Large ribosomal subunit protein eL36</fullName>
    </recommendedName>
    <alternativeName>
        <fullName evidence="7">60S ribosomal protein L36</fullName>
    </alternativeName>
</protein>
<comment type="similarity">
    <text evidence="1">Belongs to the eukaryotic ribosomal protein eL36 family.</text>
</comment>
<name>A0A836D7F7_SHEEP</name>
<sequence>MWDMIWEVCGFTPYERGAMELLKISKDKWALKFIKKRVATHTHAKRKREELSNIFLP</sequence>
<dbReference type="GO" id="GO:0006412">
    <property type="term" value="P:translation"/>
    <property type="evidence" value="ECO:0007669"/>
    <property type="project" value="InterPro"/>
</dbReference>
<proteinExistence type="inferred from homology"/>
<comment type="function">
    <text evidence="5">Component of the large ribosomal subunit. The ribosome is a large ribonucleoprotein complex responsible for the synthesis of proteins in the cell.</text>
</comment>
<keyword evidence="3" id="KW-0689">Ribosomal protein</keyword>
<dbReference type="GO" id="GO:0003735">
    <property type="term" value="F:structural constituent of ribosome"/>
    <property type="evidence" value="ECO:0007669"/>
    <property type="project" value="InterPro"/>
</dbReference>
<evidence type="ECO:0000256" key="6">
    <source>
        <dbReference type="ARBA" id="ARBA00035226"/>
    </source>
</evidence>
<dbReference type="PANTHER" id="PTHR10114">
    <property type="entry name" value="60S RIBOSOMAL PROTEIN L36"/>
    <property type="match status" value="1"/>
</dbReference>
<gene>
    <name evidence="8" type="ORF">JEQ12_014026</name>
</gene>
<dbReference type="InterPro" id="IPR000509">
    <property type="entry name" value="Ribosomal_eL36"/>
</dbReference>
<evidence type="ECO:0000313" key="8">
    <source>
        <dbReference type="EMBL" id="KAG5211597.1"/>
    </source>
</evidence>
<evidence type="ECO:0000256" key="3">
    <source>
        <dbReference type="ARBA" id="ARBA00022980"/>
    </source>
</evidence>
<organism evidence="8 9">
    <name type="scientific">Ovis aries</name>
    <name type="common">Sheep</name>
    <dbReference type="NCBI Taxonomy" id="9940"/>
    <lineage>
        <taxon>Eukaryota</taxon>
        <taxon>Metazoa</taxon>
        <taxon>Chordata</taxon>
        <taxon>Craniata</taxon>
        <taxon>Vertebrata</taxon>
        <taxon>Euteleostomi</taxon>
        <taxon>Mammalia</taxon>
        <taxon>Eutheria</taxon>
        <taxon>Laurasiatheria</taxon>
        <taxon>Artiodactyla</taxon>
        <taxon>Ruminantia</taxon>
        <taxon>Pecora</taxon>
        <taxon>Bovidae</taxon>
        <taxon>Caprinae</taxon>
        <taxon>Ovis</taxon>
    </lineage>
</organism>
<evidence type="ECO:0000256" key="1">
    <source>
        <dbReference type="ARBA" id="ARBA00006509"/>
    </source>
</evidence>
<evidence type="ECO:0000256" key="4">
    <source>
        <dbReference type="ARBA" id="ARBA00023274"/>
    </source>
</evidence>